<gene>
    <name evidence="1" type="ORF">OUZ56_020380</name>
</gene>
<name>A0ABQ9ZEB5_9CRUS</name>
<accession>A0ABQ9ZEB5</accession>
<organism evidence="1 2">
    <name type="scientific">Daphnia magna</name>
    <dbReference type="NCBI Taxonomy" id="35525"/>
    <lineage>
        <taxon>Eukaryota</taxon>
        <taxon>Metazoa</taxon>
        <taxon>Ecdysozoa</taxon>
        <taxon>Arthropoda</taxon>
        <taxon>Crustacea</taxon>
        <taxon>Branchiopoda</taxon>
        <taxon>Diplostraca</taxon>
        <taxon>Cladocera</taxon>
        <taxon>Anomopoda</taxon>
        <taxon>Daphniidae</taxon>
        <taxon>Daphnia</taxon>
    </lineage>
</organism>
<dbReference type="Proteomes" id="UP001234178">
    <property type="component" value="Unassembled WGS sequence"/>
</dbReference>
<protein>
    <submittedName>
        <fullName evidence="1">Uncharacterized protein</fullName>
    </submittedName>
</protein>
<reference evidence="1 2" key="1">
    <citation type="journal article" date="2023" name="Nucleic Acids Res.">
        <title>The hologenome of Daphnia magna reveals possible DNA methylation and microbiome-mediated evolution of the host genome.</title>
        <authorList>
            <person name="Chaturvedi A."/>
            <person name="Li X."/>
            <person name="Dhandapani V."/>
            <person name="Marshall H."/>
            <person name="Kissane S."/>
            <person name="Cuenca-Cambronero M."/>
            <person name="Asole G."/>
            <person name="Calvet F."/>
            <person name="Ruiz-Romero M."/>
            <person name="Marangio P."/>
            <person name="Guigo R."/>
            <person name="Rago D."/>
            <person name="Mirbahai L."/>
            <person name="Eastwood N."/>
            <person name="Colbourne J.K."/>
            <person name="Zhou J."/>
            <person name="Mallon E."/>
            <person name="Orsini L."/>
        </authorList>
    </citation>
    <scope>NUCLEOTIDE SEQUENCE [LARGE SCALE GENOMIC DNA]</scope>
    <source>
        <strain evidence="1">LRV0_1</strain>
    </source>
</reference>
<dbReference type="EMBL" id="JAOYFB010000003">
    <property type="protein sequence ID" value="KAK4011267.1"/>
    <property type="molecule type" value="Genomic_DNA"/>
</dbReference>
<sequence>MYHGDCIYIAEEKSHFINKMSQPQNTPIVVNALDVDIEDNQRTATHLMDSWPDMPPDLQWVPKVSVRLRGSVGKTRFSKRSHK</sequence>
<proteinExistence type="predicted"/>
<keyword evidence="2" id="KW-1185">Reference proteome</keyword>
<evidence type="ECO:0000313" key="1">
    <source>
        <dbReference type="EMBL" id="KAK4011267.1"/>
    </source>
</evidence>
<evidence type="ECO:0000313" key="2">
    <source>
        <dbReference type="Proteomes" id="UP001234178"/>
    </source>
</evidence>
<comment type="caution">
    <text evidence="1">The sequence shown here is derived from an EMBL/GenBank/DDBJ whole genome shotgun (WGS) entry which is preliminary data.</text>
</comment>